<feature type="compositionally biased region" description="Gly residues" evidence="1">
    <location>
        <begin position="8"/>
        <end position="17"/>
    </location>
</feature>
<sequence>MSPAGVADGPGGYGPGMSGSHDEQDRVRRRAEHLLPEEEAAGSDDRREQAAAILDESDRRTADPNAAPGSFLERRTSAQTVSAPQPPD</sequence>
<reference evidence="3" key="1">
    <citation type="journal article" date="2019" name="Int. J. Syst. Evol. Microbiol.">
        <title>The Global Catalogue of Microorganisms (GCM) 10K type strain sequencing project: providing services to taxonomists for standard genome sequencing and annotation.</title>
        <authorList>
            <consortium name="The Broad Institute Genomics Platform"/>
            <consortium name="The Broad Institute Genome Sequencing Center for Infectious Disease"/>
            <person name="Wu L."/>
            <person name="Ma J."/>
        </authorList>
    </citation>
    <scope>NUCLEOTIDE SEQUENCE [LARGE SCALE GENOMIC DNA]</scope>
    <source>
        <strain evidence="3">JCM 18304</strain>
    </source>
</reference>
<accession>A0ABP9S6R1</accession>
<feature type="compositionally biased region" description="Polar residues" evidence="1">
    <location>
        <begin position="77"/>
        <end position="88"/>
    </location>
</feature>
<gene>
    <name evidence="2" type="ORF">GCM10023322_49020</name>
</gene>
<evidence type="ECO:0000313" key="3">
    <source>
        <dbReference type="Proteomes" id="UP001501570"/>
    </source>
</evidence>
<keyword evidence="3" id="KW-1185">Reference proteome</keyword>
<feature type="compositionally biased region" description="Basic and acidic residues" evidence="1">
    <location>
        <begin position="20"/>
        <end position="36"/>
    </location>
</feature>
<name>A0ABP9S6R1_9ACTN</name>
<organism evidence="2 3">
    <name type="scientific">Rugosimonospora acidiphila</name>
    <dbReference type="NCBI Taxonomy" id="556531"/>
    <lineage>
        <taxon>Bacteria</taxon>
        <taxon>Bacillati</taxon>
        <taxon>Actinomycetota</taxon>
        <taxon>Actinomycetes</taxon>
        <taxon>Micromonosporales</taxon>
        <taxon>Micromonosporaceae</taxon>
        <taxon>Rugosimonospora</taxon>
    </lineage>
</organism>
<dbReference type="EMBL" id="BAABJQ010000015">
    <property type="protein sequence ID" value="GAA5191497.1"/>
    <property type="molecule type" value="Genomic_DNA"/>
</dbReference>
<comment type="caution">
    <text evidence="2">The sequence shown here is derived from an EMBL/GenBank/DDBJ whole genome shotgun (WGS) entry which is preliminary data.</text>
</comment>
<protein>
    <submittedName>
        <fullName evidence="2">Uncharacterized protein</fullName>
    </submittedName>
</protein>
<evidence type="ECO:0000256" key="1">
    <source>
        <dbReference type="SAM" id="MobiDB-lite"/>
    </source>
</evidence>
<proteinExistence type="predicted"/>
<feature type="region of interest" description="Disordered" evidence="1">
    <location>
        <begin position="1"/>
        <end position="88"/>
    </location>
</feature>
<dbReference type="Proteomes" id="UP001501570">
    <property type="component" value="Unassembled WGS sequence"/>
</dbReference>
<evidence type="ECO:0000313" key="2">
    <source>
        <dbReference type="EMBL" id="GAA5191497.1"/>
    </source>
</evidence>